<reference evidence="2 3" key="1">
    <citation type="submission" date="2019-08" db="EMBL/GenBank/DDBJ databases">
        <authorList>
            <person name="Hu J."/>
        </authorList>
    </citation>
    <scope>NUCLEOTIDE SEQUENCE [LARGE SCALE GENOMIC DNA]</scope>
    <source>
        <strain evidence="2 3">NEAU-184</strain>
    </source>
</reference>
<dbReference type="PANTHER" id="PTHR34980:SF2">
    <property type="entry name" value="INNER MEMBRANE PROTEIN YHAH-RELATED"/>
    <property type="match status" value="1"/>
</dbReference>
<feature type="transmembrane region" description="Helical" evidence="1">
    <location>
        <begin position="84"/>
        <end position="106"/>
    </location>
</feature>
<keyword evidence="1" id="KW-0812">Transmembrane</keyword>
<keyword evidence="1" id="KW-0472">Membrane</keyword>
<sequence length="149" mass="16314">MTTPATTDVPLSQPLYGASFGQSISRFFKKYATFTGRASRSEFWWWFLVNAIVGIVLYGITYGIGVSGAVVNDQGVLVFGPAYWIGLVLTIAWALGTIVPWLALCWRRLHDTNRPGPFYFLALIPFVGGIILLVLLALPTDPAGARFDA</sequence>
<keyword evidence="1" id="KW-1133">Transmembrane helix</keyword>
<proteinExistence type="predicted"/>
<accession>A0A5S4V1H6</accession>
<evidence type="ECO:0000313" key="2">
    <source>
        <dbReference type="EMBL" id="TYL52812.1"/>
    </source>
</evidence>
<gene>
    <name evidence="2" type="ORF">FYC51_03475</name>
</gene>
<dbReference type="GO" id="GO:0005886">
    <property type="term" value="C:plasma membrane"/>
    <property type="evidence" value="ECO:0007669"/>
    <property type="project" value="TreeGrafter"/>
</dbReference>
<dbReference type="EMBL" id="VSSB01000001">
    <property type="protein sequence ID" value="TYL52812.1"/>
    <property type="molecule type" value="Genomic_DNA"/>
</dbReference>
<dbReference type="InterPro" id="IPR008523">
    <property type="entry name" value="DUF805"/>
</dbReference>
<evidence type="ECO:0000313" key="3">
    <source>
        <dbReference type="Proteomes" id="UP000325243"/>
    </source>
</evidence>
<feature type="transmembrane region" description="Helical" evidence="1">
    <location>
        <begin position="43"/>
        <end position="64"/>
    </location>
</feature>
<dbReference type="Proteomes" id="UP000325243">
    <property type="component" value="Unassembled WGS sequence"/>
</dbReference>
<comment type="caution">
    <text evidence="2">The sequence shown here is derived from an EMBL/GenBank/DDBJ whole genome shotgun (WGS) entry which is preliminary data.</text>
</comment>
<keyword evidence="3" id="KW-1185">Reference proteome</keyword>
<feature type="transmembrane region" description="Helical" evidence="1">
    <location>
        <begin position="118"/>
        <end position="138"/>
    </location>
</feature>
<organism evidence="2 3">
    <name type="scientific">Agromyces mariniharenae</name>
    <dbReference type="NCBI Taxonomy" id="2604423"/>
    <lineage>
        <taxon>Bacteria</taxon>
        <taxon>Bacillati</taxon>
        <taxon>Actinomycetota</taxon>
        <taxon>Actinomycetes</taxon>
        <taxon>Micrococcales</taxon>
        <taxon>Microbacteriaceae</taxon>
        <taxon>Agromyces</taxon>
    </lineage>
</organism>
<evidence type="ECO:0000256" key="1">
    <source>
        <dbReference type="SAM" id="Phobius"/>
    </source>
</evidence>
<protein>
    <submittedName>
        <fullName evidence="2">DUF805 domain-containing protein</fullName>
    </submittedName>
</protein>
<dbReference type="AlphaFoldDB" id="A0A5S4V1H6"/>
<dbReference type="Pfam" id="PF05656">
    <property type="entry name" value="DUF805"/>
    <property type="match status" value="1"/>
</dbReference>
<dbReference type="RefSeq" id="WP_148732274.1">
    <property type="nucleotide sequence ID" value="NZ_VSSB01000001.1"/>
</dbReference>
<dbReference type="PANTHER" id="PTHR34980">
    <property type="entry name" value="INNER MEMBRANE PROTEIN-RELATED-RELATED"/>
    <property type="match status" value="1"/>
</dbReference>
<name>A0A5S4V1H6_9MICO</name>